<evidence type="ECO:0000313" key="5">
    <source>
        <dbReference type="Proteomes" id="UP001621813"/>
    </source>
</evidence>
<dbReference type="GO" id="GO:0003677">
    <property type="term" value="F:DNA binding"/>
    <property type="evidence" value="ECO:0007669"/>
    <property type="project" value="InterPro"/>
</dbReference>
<sequence>MKTTAILDSPTLFRKALNSFMLKLLIKSKNYELDTFYQLENLLQKTTINYLFFDPTNFNEDLLNQIINLKKENKILKLIIITSNETYIRNNLGLESKILTFIDSIISKDCSESQIIELFHYIDKNEFFFPSKSIFKQIDFNLTKQERCILKMLTEGKSNEQISNDLCISIHTFRTHRKNIMKKVGVNTTTDLILYSLKNNITNN</sequence>
<protein>
    <submittedName>
        <fullName evidence="2">LuxR C-terminal-related transcriptional regulator</fullName>
    </submittedName>
</protein>
<dbReference type="Proteomes" id="UP000197768">
    <property type="component" value="Unassembled WGS sequence"/>
</dbReference>
<dbReference type="InterPro" id="IPR000792">
    <property type="entry name" value="Tscrpt_reg_LuxR_C"/>
</dbReference>
<dbReference type="PRINTS" id="PR00038">
    <property type="entry name" value="HTHLUXR"/>
</dbReference>
<keyword evidence="5" id="KW-1185">Reference proteome</keyword>
<dbReference type="PANTHER" id="PTHR45566:SF1">
    <property type="entry name" value="HTH-TYPE TRANSCRIPTIONAL REGULATOR YHJB-RELATED"/>
    <property type="match status" value="1"/>
</dbReference>
<dbReference type="GO" id="GO:0006355">
    <property type="term" value="P:regulation of DNA-templated transcription"/>
    <property type="evidence" value="ECO:0007669"/>
    <property type="project" value="InterPro"/>
</dbReference>
<dbReference type="CDD" id="cd06170">
    <property type="entry name" value="LuxR_C_like"/>
    <property type="match status" value="1"/>
</dbReference>
<dbReference type="Gene3D" id="3.40.50.2300">
    <property type="match status" value="1"/>
</dbReference>
<dbReference type="PROSITE" id="PS50043">
    <property type="entry name" value="HTH_LUXR_2"/>
    <property type="match status" value="1"/>
</dbReference>
<evidence type="ECO:0000313" key="4">
    <source>
        <dbReference type="Proteomes" id="UP000197768"/>
    </source>
</evidence>
<evidence type="ECO:0000259" key="1">
    <source>
        <dbReference type="PROSITE" id="PS50043"/>
    </source>
</evidence>
<dbReference type="SMART" id="SM00421">
    <property type="entry name" value="HTH_LUXR"/>
    <property type="match status" value="1"/>
</dbReference>
<dbReference type="EMBL" id="JAZGZR010000008">
    <property type="protein sequence ID" value="MFK7049117.1"/>
    <property type="molecule type" value="Genomic_DNA"/>
</dbReference>
<dbReference type="RefSeq" id="WP_088391908.1">
    <property type="nucleotide sequence ID" value="NZ_CP067378.1"/>
</dbReference>
<dbReference type="InterPro" id="IPR051015">
    <property type="entry name" value="EvgA-like"/>
</dbReference>
<dbReference type="EMBL" id="MTCZ01000040">
    <property type="protein sequence ID" value="OWP84365.1"/>
    <property type="molecule type" value="Genomic_DNA"/>
</dbReference>
<dbReference type="InterPro" id="IPR016032">
    <property type="entry name" value="Sig_transdc_resp-reg_C-effctor"/>
</dbReference>
<evidence type="ECO:0000313" key="2">
    <source>
        <dbReference type="EMBL" id="MFK7049117.1"/>
    </source>
</evidence>
<dbReference type="Proteomes" id="UP001621813">
    <property type="component" value="Unassembled WGS sequence"/>
</dbReference>
<accession>A0A2D0AIM6</accession>
<reference evidence="3 4" key="1">
    <citation type="journal article" date="2017" name="Infect. Genet. Evol.">
        <title>Comparative genome analysis of fish pathogen Flavobacterium columnare reveals extensive sequence diversity within the species.</title>
        <authorList>
            <person name="Kayansamruaj P."/>
            <person name="Dong H.T."/>
            <person name="Hirono I."/>
            <person name="Kondo H."/>
            <person name="Senapin S."/>
            <person name="Rodkhum C."/>
        </authorList>
    </citation>
    <scope>NUCLEOTIDE SEQUENCE [LARGE SCALE GENOMIC DNA]</scope>
    <source>
        <strain evidence="3 4">1215</strain>
    </source>
</reference>
<name>A0A2D0AIM6_9FLAO</name>
<organism evidence="3 4">
    <name type="scientific">Flavobacterium davisii</name>
    <dbReference type="NCBI Taxonomy" id="2906077"/>
    <lineage>
        <taxon>Bacteria</taxon>
        <taxon>Pseudomonadati</taxon>
        <taxon>Bacteroidota</taxon>
        <taxon>Flavobacteriia</taxon>
        <taxon>Flavobacteriales</taxon>
        <taxon>Flavobacteriaceae</taxon>
        <taxon>Flavobacterium</taxon>
    </lineage>
</organism>
<dbReference type="SUPFAM" id="SSF46894">
    <property type="entry name" value="C-terminal effector domain of the bipartite response regulators"/>
    <property type="match status" value="1"/>
</dbReference>
<reference evidence="2 5" key="2">
    <citation type="submission" date="2024-02" db="EMBL/GenBank/DDBJ databases">
        <title>Comparative Genomic Analysis of Flavobacterium Species Causing Columnaris Disease of Freshwater Fish in Thailand: Insights into Virulence and Resistance Mechanisms.</title>
        <authorList>
            <person name="Nguyen D."/>
            <person name="Chokmangmeepisarn P."/>
            <person name="Khianchaikhan K."/>
            <person name="Morishita M."/>
            <person name="Bunnoy A."/>
            <person name="Rodkhum C."/>
        </authorList>
    </citation>
    <scope>NUCLEOTIDE SEQUENCE [LARGE SCALE GENOMIC DNA]</scope>
    <source>
        <strain evidence="2 5">KCRT2007</strain>
    </source>
</reference>
<feature type="domain" description="HTH luxR-type" evidence="1">
    <location>
        <begin position="135"/>
        <end position="200"/>
    </location>
</feature>
<proteinExistence type="predicted"/>
<dbReference type="Pfam" id="PF00196">
    <property type="entry name" value="GerE"/>
    <property type="match status" value="1"/>
</dbReference>
<evidence type="ECO:0000313" key="3">
    <source>
        <dbReference type="EMBL" id="OWP84365.1"/>
    </source>
</evidence>
<comment type="caution">
    <text evidence="3">The sequence shown here is derived from an EMBL/GenBank/DDBJ whole genome shotgun (WGS) entry which is preliminary data.</text>
</comment>
<gene>
    <name evidence="3" type="ORF">BWK59_05710</name>
    <name evidence="2" type="ORF">V3Q77_04370</name>
</gene>
<dbReference type="AlphaFoldDB" id="A0A2D0AIM6"/>
<dbReference type="PANTHER" id="PTHR45566">
    <property type="entry name" value="HTH-TYPE TRANSCRIPTIONAL REGULATOR YHJB-RELATED"/>
    <property type="match status" value="1"/>
</dbReference>